<sequence length="536" mass="59205">MIRISSLKIPVENNSKNAIVKKCARNLKIKEDDIQDISLVKKSIDARDKENCLYVYTIDVKIKNRQKEESLVKKLKKNNIVLAKATCYKLPSNGSNPLKSRPVIVGSGPAGLFCALMLSKAGFSPIVLERGKDVDERSRDVELLFEKGILNTRSNVSFGEGGAGTFSDGKLNTMVKDKFGRNRFVLEEFVKHGAKKEILYDNKPHLGTDVLKDVVKGIRQEIISLGGEFYFSNTLLDFKEKNGQITTAVIEMNNGQIEELDCQVLVLALGHSARDTFEMLKNRGLNMEKKAFAVGVRIEHPAIMINESMYGKKNAKILPTASYKLTYNSNGRGVYSFCMCPGGYVVNASTEEGRICVNGMSYSKRDGENSNSALVVTVKEDDFKGNDVLAGMYFQRELEEKAFTEGNGKIPLQTLKDFKNNEKTTVLGEVKPSVKGGYSFANLRNVLPEFICQLLCEGISDFDKHIKGYGREDALLSAVESRTSSPVRILRDGDFESNIKGIYPCGEGAGYAGGITSAAMDGIKTAEAIIKKYYPV</sequence>
<dbReference type="PANTHER" id="PTHR42842">
    <property type="entry name" value="FAD/NAD(P)-BINDING OXIDOREDUCTASE"/>
    <property type="match status" value="1"/>
</dbReference>
<dbReference type="InterPro" id="IPR036188">
    <property type="entry name" value="FAD/NAD-bd_sf"/>
</dbReference>
<dbReference type="SUPFAM" id="SSF51905">
    <property type="entry name" value="FAD/NAD(P)-binding domain"/>
    <property type="match status" value="1"/>
</dbReference>
<dbReference type="STRING" id="1120918.SAMN05216249_101156"/>
<dbReference type="InterPro" id="IPR049516">
    <property type="entry name" value="FAD-depend_C"/>
</dbReference>
<dbReference type="Gene3D" id="3.30.70.2700">
    <property type="match status" value="1"/>
</dbReference>
<dbReference type="Pfam" id="PF21688">
    <property type="entry name" value="FAD-depend_C"/>
    <property type="match status" value="1"/>
</dbReference>
<dbReference type="AlphaFoldDB" id="A0A1I0V6M9"/>
<protein>
    <submittedName>
        <fullName evidence="3">Uncharacterized protein</fullName>
    </submittedName>
</protein>
<dbReference type="InterPro" id="IPR002938">
    <property type="entry name" value="FAD-bd"/>
</dbReference>
<dbReference type="InterPro" id="IPR028348">
    <property type="entry name" value="FAD-binding_protein"/>
</dbReference>
<keyword evidence="4" id="KW-1185">Reference proteome</keyword>
<evidence type="ECO:0000313" key="4">
    <source>
        <dbReference type="Proteomes" id="UP000198838"/>
    </source>
</evidence>
<dbReference type="PIRSF" id="PIRSF038984">
    <property type="entry name" value="FAD_binding_protein"/>
    <property type="match status" value="1"/>
</dbReference>
<gene>
    <name evidence="3" type="ORF">SAMN05216249_101156</name>
</gene>
<organism evidence="3 4">
    <name type="scientific">Acetitomaculum ruminis DSM 5522</name>
    <dbReference type="NCBI Taxonomy" id="1120918"/>
    <lineage>
        <taxon>Bacteria</taxon>
        <taxon>Bacillati</taxon>
        <taxon>Bacillota</taxon>
        <taxon>Clostridia</taxon>
        <taxon>Lachnospirales</taxon>
        <taxon>Lachnospiraceae</taxon>
        <taxon>Acetitomaculum</taxon>
    </lineage>
</organism>
<dbReference type="Pfam" id="PF01494">
    <property type="entry name" value="FAD_binding_3"/>
    <property type="match status" value="1"/>
</dbReference>
<evidence type="ECO:0000313" key="3">
    <source>
        <dbReference type="EMBL" id="SFA71196.1"/>
    </source>
</evidence>
<accession>A0A1I0V6M9</accession>
<dbReference type="EMBL" id="FOJY01000001">
    <property type="protein sequence ID" value="SFA71196.1"/>
    <property type="molecule type" value="Genomic_DNA"/>
</dbReference>
<dbReference type="Gene3D" id="3.50.50.60">
    <property type="entry name" value="FAD/NAD(P)-binding domain"/>
    <property type="match status" value="2"/>
</dbReference>
<evidence type="ECO:0000259" key="1">
    <source>
        <dbReference type="Pfam" id="PF01494"/>
    </source>
</evidence>
<feature type="domain" description="FAD-dependent protein C-terminal" evidence="2">
    <location>
        <begin position="291"/>
        <end position="483"/>
    </location>
</feature>
<name>A0A1I0V6M9_9FIRM</name>
<feature type="domain" description="FAD-binding" evidence="1">
    <location>
        <begin position="103"/>
        <end position="268"/>
    </location>
</feature>
<dbReference type="Proteomes" id="UP000198838">
    <property type="component" value="Unassembled WGS sequence"/>
</dbReference>
<reference evidence="3 4" key="1">
    <citation type="submission" date="2016-10" db="EMBL/GenBank/DDBJ databases">
        <authorList>
            <person name="de Groot N.N."/>
        </authorList>
    </citation>
    <scope>NUCLEOTIDE SEQUENCE [LARGE SCALE GENOMIC DNA]</scope>
    <source>
        <strain evidence="3 4">DSM 5522</strain>
    </source>
</reference>
<proteinExistence type="predicted"/>
<dbReference type="RefSeq" id="WP_092869870.1">
    <property type="nucleotide sequence ID" value="NZ_FOJY01000001.1"/>
</dbReference>
<evidence type="ECO:0000259" key="2">
    <source>
        <dbReference type="Pfam" id="PF21688"/>
    </source>
</evidence>
<dbReference type="PRINTS" id="PR00419">
    <property type="entry name" value="ADXRDTASE"/>
</dbReference>
<dbReference type="GO" id="GO:0071949">
    <property type="term" value="F:FAD binding"/>
    <property type="evidence" value="ECO:0007669"/>
    <property type="project" value="InterPro"/>
</dbReference>
<dbReference type="OrthoDB" id="9772594at2"/>
<dbReference type="PANTHER" id="PTHR42842:SF3">
    <property type="entry name" value="FAD_NAD(P)-BINDING OXIDOREDUCTASE FAMILY PROTEIN"/>
    <property type="match status" value="1"/>
</dbReference>